<evidence type="ECO:0000313" key="1">
    <source>
        <dbReference type="EMBL" id="KOX74991.1"/>
    </source>
</evidence>
<dbReference type="Proteomes" id="UP000053105">
    <property type="component" value="Unassembled WGS sequence"/>
</dbReference>
<protein>
    <submittedName>
        <fullName evidence="1">Uncharacterized protein</fullName>
    </submittedName>
</protein>
<gene>
    <name evidence="1" type="ORF">WN51_12675</name>
</gene>
<keyword evidence="2" id="KW-1185">Reference proteome</keyword>
<dbReference type="EMBL" id="KQ435775">
    <property type="protein sequence ID" value="KOX74991.1"/>
    <property type="molecule type" value="Genomic_DNA"/>
</dbReference>
<organism evidence="1 2">
    <name type="scientific">Melipona quadrifasciata</name>
    <dbReference type="NCBI Taxonomy" id="166423"/>
    <lineage>
        <taxon>Eukaryota</taxon>
        <taxon>Metazoa</taxon>
        <taxon>Ecdysozoa</taxon>
        <taxon>Arthropoda</taxon>
        <taxon>Hexapoda</taxon>
        <taxon>Insecta</taxon>
        <taxon>Pterygota</taxon>
        <taxon>Neoptera</taxon>
        <taxon>Endopterygota</taxon>
        <taxon>Hymenoptera</taxon>
        <taxon>Apocrita</taxon>
        <taxon>Aculeata</taxon>
        <taxon>Apoidea</taxon>
        <taxon>Anthophila</taxon>
        <taxon>Apidae</taxon>
        <taxon>Melipona</taxon>
    </lineage>
</organism>
<name>A0A0N0BGS8_9HYME</name>
<accession>A0A0N0BGS8</accession>
<sequence>MDQNGQYNLLNKFEEFVISKSFILFAWKRKTARTCQSQEKSSFTQWGNKPEEIFDIAAAACERGRRRQRLGRSGRCTDAGRSNSGDAVPLNWPGVRLMTHLAGAGRSRCCVQPAEFNSLQVNHQVGEFLGNLATLFLRLVVDRGVGL</sequence>
<dbReference type="AlphaFoldDB" id="A0A0N0BGS8"/>
<reference evidence="1 2" key="1">
    <citation type="submission" date="2015-07" db="EMBL/GenBank/DDBJ databases">
        <title>The genome of Melipona quadrifasciata.</title>
        <authorList>
            <person name="Pan H."/>
            <person name="Kapheim K."/>
        </authorList>
    </citation>
    <scope>NUCLEOTIDE SEQUENCE [LARGE SCALE GENOMIC DNA]</scope>
    <source>
        <strain evidence="1">0111107301</strain>
        <tissue evidence="1">Whole body</tissue>
    </source>
</reference>
<proteinExistence type="predicted"/>
<evidence type="ECO:0000313" key="2">
    <source>
        <dbReference type="Proteomes" id="UP000053105"/>
    </source>
</evidence>